<sequence>MDQPSPTAAARTLVRHFEPDVQEAFGRFQSSRSPEDANIVVLAVVRDHAPDPAAATADHDDLSLINDLNFDSVTIAEMVFFIEDLFEIRISNAEVVRLHTIGDLRNFVRDKLTSSPAS</sequence>
<dbReference type="PROSITE" id="PS00012">
    <property type="entry name" value="PHOSPHOPANTETHEINE"/>
    <property type="match status" value="1"/>
</dbReference>
<dbReference type="Gene3D" id="1.10.1200.10">
    <property type="entry name" value="ACP-like"/>
    <property type="match status" value="1"/>
</dbReference>
<evidence type="ECO:0000313" key="1">
    <source>
        <dbReference type="EMBL" id="WED64452.1"/>
    </source>
</evidence>
<gene>
    <name evidence="1" type="ORF">PXH66_19100</name>
</gene>
<dbReference type="KEGG" id="slom:PXH66_19100"/>
<accession>A0AAE9ZUQ4</accession>
<protein>
    <submittedName>
        <fullName evidence="1">Acyl carrier protein</fullName>
    </submittedName>
</protein>
<dbReference type="SUPFAM" id="SSF47336">
    <property type="entry name" value="ACP-like"/>
    <property type="match status" value="1"/>
</dbReference>
<dbReference type="Proteomes" id="UP001218638">
    <property type="component" value="Chromosome"/>
</dbReference>
<keyword evidence="2" id="KW-1185">Reference proteome</keyword>
<organism evidence="1 2">
    <name type="scientific">Synoicihabitans lomoniglobus</name>
    <dbReference type="NCBI Taxonomy" id="2909285"/>
    <lineage>
        <taxon>Bacteria</taxon>
        <taxon>Pseudomonadati</taxon>
        <taxon>Verrucomicrobiota</taxon>
        <taxon>Opitutia</taxon>
        <taxon>Opitutales</taxon>
        <taxon>Opitutaceae</taxon>
        <taxon>Synoicihabitans</taxon>
    </lineage>
</organism>
<name>A0AAE9ZUQ4_9BACT</name>
<reference evidence="1" key="1">
    <citation type="submission" date="2023-03" db="EMBL/GenBank/DDBJ databases">
        <title>Lomoglobus Profundus gen. nov., sp. nov., a novel member of the phylum Verrucomicrobia, isolated from deep-marine sediment of South China Sea.</title>
        <authorList>
            <person name="Ahmad T."/>
            <person name="Ishaq S.E."/>
            <person name="Wang F."/>
        </authorList>
    </citation>
    <scope>NUCLEOTIDE SEQUENCE</scope>
    <source>
        <strain evidence="1">LMO-M01</strain>
    </source>
</reference>
<dbReference type="RefSeq" id="WP_330930915.1">
    <property type="nucleotide sequence ID" value="NZ_CP119075.1"/>
</dbReference>
<proteinExistence type="predicted"/>
<dbReference type="InterPro" id="IPR036736">
    <property type="entry name" value="ACP-like_sf"/>
</dbReference>
<dbReference type="AlphaFoldDB" id="A0AAE9ZUQ4"/>
<evidence type="ECO:0000313" key="2">
    <source>
        <dbReference type="Proteomes" id="UP001218638"/>
    </source>
</evidence>
<dbReference type="EMBL" id="CP119075">
    <property type="protein sequence ID" value="WED64452.1"/>
    <property type="molecule type" value="Genomic_DNA"/>
</dbReference>
<dbReference type="InterPro" id="IPR006162">
    <property type="entry name" value="Ppantetheine_attach_site"/>
</dbReference>